<evidence type="ECO:0008006" key="2">
    <source>
        <dbReference type="Google" id="ProtNLM"/>
    </source>
</evidence>
<evidence type="ECO:0000313" key="1">
    <source>
        <dbReference type="EMBL" id="SVA42467.1"/>
    </source>
</evidence>
<gene>
    <name evidence="1" type="ORF">METZ01_LOCUS95321</name>
</gene>
<name>A0A381VS68_9ZZZZ</name>
<dbReference type="EMBL" id="UINC01009470">
    <property type="protein sequence ID" value="SVA42467.1"/>
    <property type="molecule type" value="Genomic_DNA"/>
</dbReference>
<protein>
    <recommendedName>
        <fullName evidence="2">Aspartyl/asparaginy/proline hydroxylase domain-containing protein</fullName>
    </recommendedName>
</protein>
<proteinExistence type="predicted"/>
<reference evidence="1" key="1">
    <citation type="submission" date="2018-05" db="EMBL/GenBank/DDBJ databases">
        <authorList>
            <person name="Lanie J.A."/>
            <person name="Ng W.-L."/>
            <person name="Kazmierczak K.M."/>
            <person name="Andrzejewski T.M."/>
            <person name="Davidsen T.M."/>
            <person name="Wayne K.J."/>
            <person name="Tettelin H."/>
            <person name="Glass J.I."/>
            <person name="Rusch D."/>
            <person name="Podicherti R."/>
            <person name="Tsui H.-C.T."/>
            <person name="Winkler M.E."/>
        </authorList>
    </citation>
    <scope>NUCLEOTIDE SEQUENCE</scope>
</reference>
<dbReference type="AlphaFoldDB" id="A0A381VS68"/>
<organism evidence="1">
    <name type="scientific">marine metagenome</name>
    <dbReference type="NCBI Taxonomy" id="408172"/>
    <lineage>
        <taxon>unclassified sequences</taxon>
        <taxon>metagenomes</taxon>
        <taxon>ecological metagenomes</taxon>
    </lineage>
</organism>
<sequence>MREQFLGQSVPWFYQTNVVEEDGDNDFYLAHQIYSAQTWHSNVQLVAPLLEALDVKALVRIKANLYPRSENLIVHKNHVDAKFTHTSALLYINTNNGYTQLEDGTKIGSVANRLLIIDGSKPHCSTNCTDEPARVNVGVNYF</sequence>
<accession>A0A381VS68</accession>